<proteinExistence type="predicted"/>
<dbReference type="PANTHER" id="PTHR31011">
    <property type="entry name" value="PROTEIN STB2-RELATED"/>
    <property type="match status" value="1"/>
</dbReference>
<sequence length="1196" mass="129993">MTPSRLLIPSLQNIAIPLNFILIQHNLQISEYQIYAVEKWIVERNRPVTVLTVYTGDPDHNITVTALAPSPSLNPSDAQLEWEKVIHHLRRDGARPKQTPHGLLMVTSLAHFRSDYTIVHVPRGNLLAVKDQLYVNINLLRMGCSGRSALTLEEPSDSTKDRFISAYHLPDATFTRSNFPPPPTSSEYLPLPPPLSHQSSMASQPPSSPPSHFHSLRPSLQESSSTFSKASTGIGLPGIQLIAPTSPTSTPNRHKDKEKIGRGKTKDRAAFNATVLELVKLIQAGLAIFGMYDVTDRLSSALIIDGLLCDVTVDGIRKWTTEVGEPCIGVEPTERIADPLFVSALLSLVLSIRNKLAFLGFSQILPKDPFLFPVCFSVAVLAYIQSTATPPVGTSNTSNTSQHGYSHSISSTASFLGPHNVVTQAAPLSIVAPLSRDLVESITTTYLAKTRVGEGRRVRRVLKGKLDDLTNAVSGSSNAAGVDSEGDDRRGTLSGGEGIPDRLTAQGVVSSQSGIGASGGQILSGIGSLASGLGLGGSAGPPSGAGSIMEGTMDLAWFVGAVTAKESLGHMKKGRRKSRERKRESVDLGVGYGVRGREKDAVVAGSVKSLWSGRVADLVQVREWEADRERDGGLLRAVSGGSERDKDRWKRSIMGMASDGDADDHDRDRTKSDGRSTEEESDAFLGGGGSFGGMWGGRVRGKLGSWTGLSRKRGQNLDMSSIPLSVSAMKPPKLVIGNTSASPHQSSESGPQSPTLPPMVFAGDLDDEELLSSGQVSPLGDYRPNPFNMLHDGPSVDSSTTNLNSLNSQEYERNLSKLVNSKRPWAKRLSQTRISSWSDPVSARGEVLDEEDEGGVEDDEDAEGSDLSDFRKPGSRWKAREKARFHSLLSVVGGEGVLVEEPLHDSSESEEDELRKKQSFYDPRRRRSFHDLESLRAMPVLTAERMKIDVEIAGQVLIMARREQHLRNVVACLEVLTSSLLDTNTRLRESYEANLENLADVEVRTKVLADIDAENARADKISQATNTLRYESEQFRVSDLWQAASPSRKKVLGLREKVFGTGGRRLPAGVHGAHGRFNRLQWTICGEERLVDYLGRTESEAEEESKVDPQSLLIIPPEVEEDEVVEHPGIKPMWLLRFFTSWGARWSAAPLVKEAEVNTKSTSVEGSFVTGNAEVETTQENSPADSAAVDVDNSSL</sequence>
<feature type="compositionally biased region" description="Low complexity" evidence="1">
    <location>
        <begin position="196"/>
        <end position="219"/>
    </location>
</feature>
<feature type="compositionally biased region" description="Basic and acidic residues" evidence="1">
    <location>
        <begin position="253"/>
        <end position="264"/>
    </location>
</feature>
<dbReference type="HOGENOM" id="CLU_010710_0_0_1"/>
<feature type="domain" description="STB6-like N-terminal" evidence="2">
    <location>
        <begin position="16"/>
        <end position="142"/>
    </location>
</feature>
<dbReference type="GO" id="GO:0070822">
    <property type="term" value="C:Sin3-type complex"/>
    <property type="evidence" value="ECO:0007669"/>
    <property type="project" value="TreeGrafter"/>
</dbReference>
<feature type="region of interest" description="Disordered" evidence="1">
    <location>
        <begin position="1174"/>
        <end position="1196"/>
    </location>
</feature>
<feature type="compositionally biased region" description="Polar residues" evidence="1">
    <location>
        <begin position="737"/>
        <end position="753"/>
    </location>
</feature>
<dbReference type="Pfam" id="PF25995">
    <property type="entry name" value="STB6_N"/>
    <property type="match status" value="1"/>
</dbReference>
<keyword evidence="4" id="KW-1185">Reference proteome</keyword>
<feature type="compositionally biased region" description="Pro residues" evidence="1">
    <location>
        <begin position="179"/>
        <end position="195"/>
    </location>
</feature>
<reference evidence="3 4" key="1">
    <citation type="submission" date="2014-04" db="EMBL/GenBank/DDBJ databases">
        <authorList>
            <consortium name="DOE Joint Genome Institute"/>
            <person name="Kuo A."/>
            <person name="Kohler A."/>
            <person name="Nagy L.G."/>
            <person name="Floudas D."/>
            <person name="Copeland A."/>
            <person name="Barry K.W."/>
            <person name="Cichocki N."/>
            <person name="Veneault-Fourrey C."/>
            <person name="LaButti K."/>
            <person name="Lindquist E.A."/>
            <person name="Lipzen A."/>
            <person name="Lundell T."/>
            <person name="Morin E."/>
            <person name="Murat C."/>
            <person name="Sun H."/>
            <person name="Tunlid A."/>
            <person name="Henrissat B."/>
            <person name="Grigoriev I.V."/>
            <person name="Hibbett D.S."/>
            <person name="Martin F."/>
            <person name="Nordberg H.P."/>
            <person name="Cantor M.N."/>
            <person name="Hua S.X."/>
        </authorList>
    </citation>
    <scope>NUCLEOTIDE SEQUENCE [LARGE SCALE GENOMIC DNA]</scope>
    <source>
        <strain evidence="3 4">LaAM-08-1</strain>
    </source>
</reference>
<feature type="region of interest" description="Disordered" evidence="1">
    <location>
        <begin position="834"/>
        <end position="873"/>
    </location>
</feature>
<name>A0A0C9XYD9_9AGAR</name>
<reference evidence="4" key="2">
    <citation type="submission" date="2015-01" db="EMBL/GenBank/DDBJ databases">
        <title>Evolutionary Origins and Diversification of the Mycorrhizal Mutualists.</title>
        <authorList>
            <consortium name="DOE Joint Genome Institute"/>
            <consortium name="Mycorrhizal Genomics Consortium"/>
            <person name="Kohler A."/>
            <person name="Kuo A."/>
            <person name="Nagy L.G."/>
            <person name="Floudas D."/>
            <person name="Copeland A."/>
            <person name="Barry K.W."/>
            <person name="Cichocki N."/>
            <person name="Veneault-Fourrey C."/>
            <person name="LaButti K."/>
            <person name="Lindquist E.A."/>
            <person name="Lipzen A."/>
            <person name="Lundell T."/>
            <person name="Morin E."/>
            <person name="Murat C."/>
            <person name="Riley R."/>
            <person name="Ohm R."/>
            <person name="Sun H."/>
            <person name="Tunlid A."/>
            <person name="Henrissat B."/>
            <person name="Grigoriev I.V."/>
            <person name="Hibbett D.S."/>
            <person name="Martin F."/>
        </authorList>
    </citation>
    <scope>NUCLEOTIDE SEQUENCE [LARGE SCALE GENOMIC DNA]</scope>
    <source>
        <strain evidence="4">LaAM-08-1</strain>
    </source>
</reference>
<evidence type="ECO:0000313" key="3">
    <source>
        <dbReference type="EMBL" id="KIK06684.1"/>
    </source>
</evidence>
<dbReference type="AlphaFoldDB" id="A0A0C9XYD9"/>
<organism evidence="3 4">
    <name type="scientific">Laccaria amethystina LaAM-08-1</name>
    <dbReference type="NCBI Taxonomy" id="1095629"/>
    <lineage>
        <taxon>Eukaryota</taxon>
        <taxon>Fungi</taxon>
        <taxon>Dikarya</taxon>
        <taxon>Basidiomycota</taxon>
        <taxon>Agaricomycotina</taxon>
        <taxon>Agaricomycetes</taxon>
        <taxon>Agaricomycetidae</taxon>
        <taxon>Agaricales</taxon>
        <taxon>Agaricineae</taxon>
        <taxon>Hydnangiaceae</taxon>
        <taxon>Laccaria</taxon>
    </lineage>
</organism>
<feature type="region of interest" description="Disordered" evidence="1">
    <location>
        <begin position="655"/>
        <end position="689"/>
    </location>
</feature>
<dbReference type="STRING" id="1095629.A0A0C9XYD9"/>
<evidence type="ECO:0000313" key="4">
    <source>
        <dbReference type="Proteomes" id="UP000054477"/>
    </source>
</evidence>
<feature type="region of interest" description="Disordered" evidence="1">
    <location>
        <begin position="473"/>
        <end position="502"/>
    </location>
</feature>
<dbReference type="EMBL" id="KN838551">
    <property type="protein sequence ID" value="KIK06684.1"/>
    <property type="molecule type" value="Genomic_DNA"/>
</dbReference>
<gene>
    <name evidence="3" type="ORF">K443DRAFT_673969</name>
</gene>
<feature type="compositionally biased region" description="Acidic residues" evidence="1">
    <location>
        <begin position="848"/>
        <end position="866"/>
    </location>
</feature>
<protein>
    <recommendedName>
        <fullName evidence="2">STB6-like N-terminal domain-containing protein</fullName>
    </recommendedName>
</protein>
<feature type="compositionally biased region" description="Polar residues" evidence="1">
    <location>
        <begin position="1175"/>
        <end position="1184"/>
    </location>
</feature>
<feature type="compositionally biased region" description="Basic and acidic residues" evidence="1">
    <location>
        <begin position="664"/>
        <end position="678"/>
    </location>
</feature>
<evidence type="ECO:0000256" key="1">
    <source>
        <dbReference type="SAM" id="MobiDB-lite"/>
    </source>
</evidence>
<evidence type="ECO:0000259" key="2">
    <source>
        <dbReference type="Pfam" id="PF25995"/>
    </source>
</evidence>
<feature type="region of interest" description="Disordered" evidence="1">
    <location>
        <begin position="174"/>
        <end position="220"/>
    </location>
</feature>
<dbReference type="OrthoDB" id="19806at2759"/>
<dbReference type="InterPro" id="IPR038919">
    <property type="entry name" value="STB2/STB2"/>
</dbReference>
<feature type="region of interest" description="Disordered" evidence="1">
    <location>
        <begin position="736"/>
        <end position="756"/>
    </location>
</feature>
<dbReference type="Proteomes" id="UP000054477">
    <property type="component" value="Unassembled WGS sequence"/>
</dbReference>
<dbReference type="PANTHER" id="PTHR31011:SF2">
    <property type="entry name" value="PROTEIN STB2-RELATED"/>
    <property type="match status" value="1"/>
</dbReference>
<accession>A0A0C9XYD9</accession>
<feature type="region of interest" description="Disordered" evidence="1">
    <location>
        <begin position="237"/>
        <end position="264"/>
    </location>
</feature>
<dbReference type="InterPro" id="IPR059025">
    <property type="entry name" value="STB6_N"/>
</dbReference>